<dbReference type="InterPro" id="IPR003960">
    <property type="entry name" value="ATPase_AAA_CS"/>
</dbReference>
<feature type="domain" description="AAA+ ATPase" evidence="13">
    <location>
        <begin position="320"/>
        <end position="460"/>
    </location>
</feature>
<evidence type="ECO:0000256" key="8">
    <source>
        <dbReference type="ARBA" id="ARBA00022989"/>
    </source>
</evidence>
<dbReference type="InterPro" id="IPR003593">
    <property type="entry name" value="AAA+_ATPase"/>
</dbReference>
<evidence type="ECO:0000256" key="4">
    <source>
        <dbReference type="ARBA" id="ARBA00022741"/>
    </source>
</evidence>
<dbReference type="InterPro" id="IPR003959">
    <property type="entry name" value="ATPase_AAA_core"/>
</dbReference>
<sequence length="549" mass="57115">MLLLTLCVTAAAARGGALARPALGGRAGVARAGQLGMSPALRTPAGARHMCALPPRPRCARGAALMAADADEQSRGARRGEGEGGGKKGGGRSLLLRLLIFAASSSAAVLARALRPFARALGPVARLLRSSSPRGELSRRALRVALALTIVLLVGSAVGSSLGSPAARTGSAPVEVAYSAFLKMIGSGAPGLSDLTVSLKRIDFSYAGRAHFSRPVYATPQLLDALVKSAVDFSAPAPRRVDGLAAFALPLLWLGGVGIFLSRQARQMTANVGTRASARNLGDKLSFDDVQGIARAKVEVAEVVAMLRDPRRYASAGVRLPSGLLLAGPPGTGKTLLARVLAAEAGVPFFFCSGSDFVEIFVGRGASRLRALFLKAAKAAPCVVFVDELDALGKRRSLRLTGSNDEAEQTLNQLLACMDGLESSNNGVVVVGATNRPSLLDPALIRPGRFDRIVQLELPDAQGRADILAVHSRPLQLAPDVDLRKVAELGPGMAGAELAAICNEAGIRMVRRGGSSICQADFESAVRDYIKSRQLAPTSLIDKLLLGQP</sequence>
<evidence type="ECO:0000256" key="7">
    <source>
        <dbReference type="ARBA" id="ARBA00022946"/>
    </source>
</evidence>
<evidence type="ECO:0000256" key="3">
    <source>
        <dbReference type="ARBA" id="ARBA00022692"/>
    </source>
</evidence>
<comment type="similarity">
    <text evidence="10">Belongs to the AAA ATPase family.</text>
</comment>
<evidence type="ECO:0000256" key="9">
    <source>
        <dbReference type="ARBA" id="ARBA00023136"/>
    </source>
</evidence>
<dbReference type="PANTHER" id="PTHR23076">
    <property type="entry name" value="METALLOPROTEASE M41 FTSH"/>
    <property type="match status" value="1"/>
</dbReference>
<dbReference type="Gene3D" id="3.40.50.300">
    <property type="entry name" value="P-loop containing nucleotide triphosphate hydrolases"/>
    <property type="match status" value="1"/>
</dbReference>
<dbReference type="GO" id="GO:0009535">
    <property type="term" value="C:chloroplast thylakoid membrane"/>
    <property type="evidence" value="ECO:0007669"/>
    <property type="project" value="TreeGrafter"/>
</dbReference>
<dbReference type="PROSITE" id="PS00674">
    <property type="entry name" value="AAA"/>
    <property type="match status" value="1"/>
</dbReference>
<dbReference type="OrthoDB" id="1413014at2759"/>
<dbReference type="Pfam" id="PF00004">
    <property type="entry name" value="AAA"/>
    <property type="match status" value="1"/>
</dbReference>
<dbReference type="FunFam" id="3.40.50.300:FF:000277">
    <property type="entry name" value="ATP-dependent zinc metalloprotease FtsH"/>
    <property type="match status" value="1"/>
</dbReference>
<comment type="caution">
    <text evidence="14">The sequence shown here is derived from an EMBL/GenBank/DDBJ whole genome shotgun (WGS) entry which is preliminary data.</text>
</comment>
<dbReference type="SUPFAM" id="SSF52540">
    <property type="entry name" value="P-loop containing nucleoside triphosphate hydrolases"/>
    <property type="match status" value="1"/>
</dbReference>
<dbReference type="InterPro" id="IPR041569">
    <property type="entry name" value="AAA_lid_3"/>
</dbReference>
<feature type="signal peptide" evidence="12">
    <location>
        <begin position="1"/>
        <end position="19"/>
    </location>
</feature>
<evidence type="ECO:0000259" key="13">
    <source>
        <dbReference type="SMART" id="SM00382"/>
    </source>
</evidence>
<keyword evidence="8" id="KW-1133">Transmembrane helix</keyword>
<keyword evidence="5" id="KW-0378">Hydrolase</keyword>
<dbReference type="Proteomes" id="UP000751190">
    <property type="component" value="Unassembled WGS sequence"/>
</dbReference>
<accession>A0A8J5XBU1</accession>
<evidence type="ECO:0000256" key="11">
    <source>
        <dbReference type="SAM" id="MobiDB-lite"/>
    </source>
</evidence>
<dbReference type="Pfam" id="PF17862">
    <property type="entry name" value="AAA_lid_3"/>
    <property type="match status" value="1"/>
</dbReference>
<evidence type="ECO:0000256" key="2">
    <source>
        <dbReference type="ARBA" id="ARBA00022670"/>
    </source>
</evidence>
<keyword evidence="3" id="KW-0812">Transmembrane</keyword>
<name>A0A8J5XBU1_DIALT</name>
<evidence type="ECO:0000313" key="15">
    <source>
        <dbReference type="Proteomes" id="UP000751190"/>
    </source>
</evidence>
<evidence type="ECO:0000256" key="1">
    <source>
        <dbReference type="ARBA" id="ARBA00004141"/>
    </source>
</evidence>
<gene>
    <name evidence="14" type="ORF">KFE25_005146</name>
</gene>
<evidence type="ECO:0000256" key="5">
    <source>
        <dbReference type="ARBA" id="ARBA00022801"/>
    </source>
</evidence>
<dbReference type="AlphaFoldDB" id="A0A8J5XBU1"/>
<comment type="subcellular location">
    <subcellularLocation>
        <location evidence="1">Membrane</location>
        <topology evidence="1">Multi-pass membrane protein</topology>
    </subcellularLocation>
</comment>
<evidence type="ECO:0000256" key="12">
    <source>
        <dbReference type="SAM" id="SignalP"/>
    </source>
</evidence>
<dbReference type="GO" id="GO:0005524">
    <property type="term" value="F:ATP binding"/>
    <property type="evidence" value="ECO:0007669"/>
    <property type="project" value="UniProtKB-KW"/>
</dbReference>
<organism evidence="14 15">
    <name type="scientific">Diacronema lutheri</name>
    <name type="common">Unicellular marine alga</name>
    <name type="synonym">Monochrysis lutheri</name>
    <dbReference type="NCBI Taxonomy" id="2081491"/>
    <lineage>
        <taxon>Eukaryota</taxon>
        <taxon>Haptista</taxon>
        <taxon>Haptophyta</taxon>
        <taxon>Pavlovophyceae</taxon>
        <taxon>Pavlovales</taxon>
        <taxon>Pavlovaceae</taxon>
        <taxon>Diacronema</taxon>
    </lineage>
</organism>
<keyword evidence="4 10" id="KW-0547">Nucleotide-binding</keyword>
<evidence type="ECO:0000256" key="10">
    <source>
        <dbReference type="RuleBase" id="RU003651"/>
    </source>
</evidence>
<dbReference type="SMART" id="SM00382">
    <property type="entry name" value="AAA"/>
    <property type="match status" value="1"/>
</dbReference>
<keyword evidence="2" id="KW-0645">Protease</keyword>
<feature type="chain" id="PRO_5035164102" description="AAA+ ATPase domain-containing protein" evidence="12">
    <location>
        <begin position="20"/>
        <end position="549"/>
    </location>
</feature>
<proteinExistence type="inferred from homology"/>
<dbReference type="OMA" id="TAKMELV"/>
<keyword evidence="7" id="KW-0809">Transit peptide</keyword>
<dbReference type="GO" id="GO:0004176">
    <property type="term" value="F:ATP-dependent peptidase activity"/>
    <property type="evidence" value="ECO:0007669"/>
    <property type="project" value="TreeGrafter"/>
</dbReference>
<evidence type="ECO:0000313" key="14">
    <source>
        <dbReference type="EMBL" id="KAG8458299.1"/>
    </source>
</evidence>
<protein>
    <recommendedName>
        <fullName evidence="13">AAA+ ATPase domain-containing protein</fullName>
    </recommendedName>
</protein>
<reference evidence="14" key="1">
    <citation type="submission" date="2021-05" db="EMBL/GenBank/DDBJ databases">
        <title>The genome of the haptophyte Pavlova lutheri (Diacronema luteri, Pavlovales) - a model for lipid biosynthesis in eukaryotic algae.</title>
        <authorList>
            <person name="Hulatt C.J."/>
            <person name="Posewitz M.C."/>
        </authorList>
    </citation>
    <scope>NUCLEOTIDE SEQUENCE</scope>
    <source>
        <strain evidence="14">NIVA-4/92</strain>
    </source>
</reference>
<dbReference type="PANTHER" id="PTHR23076:SF113">
    <property type="entry name" value="ATP-DEPENDENT ZINC METALLOPROTEASE FTSH 1, CHLOROPLASTIC-RELATED"/>
    <property type="match status" value="1"/>
</dbReference>
<dbReference type="GO" id="GO:0016887">
    <property type="term" value="F:ATP hydrolysis activity"/>
    <property type="evidence" value="ECO:0007669"/>
    <property type="project" value="InterPro"/>
</dbReference>
<keyword evidence="15" id="KW-1185">Reference proteome</keyword>
<dbReference type="EMBL" id="JAGTXO010000054">
    <property type="protein sequence ID" value="KAG8458299.1"/>
    <property type="molecule type" value="Genomic_DNA"/>
</dbReference>
<dbReference type="Gene3D" id="1.10.8.60">
    <property type="match status" value="1"/>
</dbReference>
<feature type="compositionally biased region" description="Basic and acidic residues" evidence="11">
    <location>
        <begin position="72"/>
        <end position="86"/>
    </location>
</feature>
<dbReference type="GO" id="GO:0006508">
    <property type="term" value="P:proteolysis"/>
    <property type="evidence" value="ECO:0007669"/>
    <property type="project" value="UniProtKB-KW"/>
</dbReference>
<dbReference type="InterPro" id="IPR027417">
    <property type="entry name" value="P-loop_NTPase"/>
</dbReference>
<keyword evidence="6 10" id="KW-0067">ATP-binding</keyword>
<keyword evidence="9" id="KW-0472">Membrane</keyword>
<feature type="region of interest" description="Disordered" evidence="11">
    <location>
        <begin position="70"/>
        <end position="89"/>
    </location>
</feature>
<evidence type="ECO:0000256" key="6">
    <source>
        <dbReference type="ARBA" id="ARBA00022840"/>
    </source>
</evidence>
<keyword evidence="12" id="KW-0732">Signal</keyword>